<dbReference type="EMBL" id="RDQJ01000001">
    <property type="protein sequence ID" value="RMX19023.1"/>
    <property type="molecule type" value="Genomic_DNA"/>
</dbReference>
<evidence type="ECO:0000256" key="1">
    <source>
        <dbReference type="SAM" id="MobiDB-lite"/>
    </source>
</evidence>
<accession>A0A3M6RU29</accession>
<evidence type="ECO:0000313" key="2">
    <source>
        <dbReference type="EMBL" id="RMX19023.1"/>
    </source>
</evidence>
<proteinExistence type="predicted"/>
<gene>
    <name evidence="2" type="ORF">EBQ34_01320</name>
</gene>
<protein>
    <submittedName>
        <fullName evidence="2">Uncharacterized protein</fullName>
    </submittedName>
</protein>
<name>A0A3M6RU29_9BURK</name>
<feature type="region of interest" description="Disordered" evidence="1">
    <location>
        <begin position="130"/>
        <end position="150"/>
    </location>
</feature>
<evidence type="ECO:0000313" key="3">
    <source>
        <dbReference type="Proteomes" id="UP000275180"/>
    </source>
</evidence>
<sequence>MVAVDAHLLFDQPAQQDGHLLFGATGGPPPVAGDDVRATPAGQFPALGGHVGVAQPERHQARPAGSFPSIAGHIGVAGIEVLRAQPSGGFPPLAGHVGASYRSGVARPLVRAAASDAQPAQPLRQPLAGSFTRAQASGQRSASRAQQARPMPLPAWAGAWASTQRAGAGAAGRMQDAQGLQWGGQYRWQQAQALRLQRSSRAQQAHSARQQWRWAFETALLLHALLAGRAQQALPLALAHAGGARLALLLHSPPWAGRWQLAMPAPPALRHPDDGSAQPQPQGCYTPSAQLVFCRPSGGAELLFECGAGACSNGPSPETVVVPVRRVYIVHNSITLTRIEGGVELHPLTFEASLDVDSWTWSWSATLHHSMGHYLGRQADGEAPVVEAVINGQALRLRIESRGLDERFNPSRWRISGRGINAILSAPHAPTMAFSFRDQLSAQQIAQQVLTLNGVPIGWDVDWQLPDWQVPGGSWVYGGSYMDAINELARAVGGYVQPHATLPQLRLLPRYPTRPWQWDSVTPDYELPAGMAELRATEFVERPHYNRIWVGGEAAGVSGFITRGGSAGDQVAPQALHPLITDSQAQLARGIAELSNTGAQEHVTLSLQVLPQTGLILPGKFVRHTFPAGANRQVFGIVRRTSIHYDAPKLRQSITLEAHPNV</sequence>
<dbReference type="AlphaFoldDB" id="A0A3M6RU29"/>
<feature type="compositionally biased region" description="Low complexity" evidence="1">
    <location>
        <begin position="133"/>
        <end position="149"/>
    </location>
</feature>
<comment type="caution">
    <text evidence="2">The sequence shown here is derived from an EMBL/GenBank/DDBJ whole genome shotgun (WGS) entry which is preliminary data.</text>
</comment>
<organism evidence="2 3">
    <name type="scientific">Vandammella animalimorsus</name>
    <dbReference type="NCBI Taxonomy" id="2029117"/>
    <lineage>
        <taxon>Bacteria</taxon>
        <taxon>Pseudomonadati</taxon>
        <taxon>Pseudomonadota</taxon>
        <taxon>Betaproteobacteria</taxon>
        <taxon>Burkholderiales</taxon>
        <taxon>Comamonadaceae</taxon>
        <taxon>Vandammella</taxon>
    </lineage>
</organism>
<dbReference type="Proteomes" id="UP000275180">
    <property type="component" value="Unassembled WGS sequence"/>
</dbReference>
<reference evidence="2 3" key="1">
    <citation type="submission" date="2018-10" db="EMBL/GenBank/DDBJ databases">
        <title>Comamonadaceae CDC group NO-1 genome sequencing and assembly.</title>
        <authorList>
            <person name="Bernier A.-M."/>
            <person name="Bernard K."/>
        </authorList>
    </citation>
    <scope>NUCLEOTIDE SEQUENCE [LARGE SCALE GENOMIC DNA]</scope>
    <source>
        <strain evidence="2 3">NML180582</strain>
    </source>
</reference>